<evidence type="ECO:0000313" key="2">
    <source>
        <dbReference type="Proteomes" id="UP000078555"/>
    </source>
</evidence>
<accession>A0A1A8YVQ7</accession>
<evidence type="ECO:0000313" key="1">
    <source>
        <dbReference type="EMBL" id="SBT35638.1"/>
    </source>
</evidence>
<proteinExistence type="predicted"/>
<reference evidence="2" key="1">
    <citation type="submission" date="2016-05" db="EMBL/GenBank/DDBJ databases">
        <authorList>
            <person name="Naeem Raeece"/>
        </authorList>
    </citation>
    <scope>NUCLEOTIDE SEQUENCE [LARGE SCALE GENOMIC DNA]</scope>
</reference>
<dbReference type="AlphaFoldDB" id="A0A1A8YVQ7"/>
<dbReference type="EMBL" id="FLRD01000084">
    <property type="protein sequence ID" value="SBT35638.1"/>
    <property type="molecule type" value="Genomic_DNA"/>
</dbReference>
<sequence>MTGLHGEKTFFFQNPQRTILESKKKIKEKAHTTKLDERMCKTPTWLCTNTHMRTSAHQHISTSAHPHIRTSTHPHVYFFYENDFFYILVS</sequence>
<protein>
    <submittedName>
        <fullName evidence="1">Uncharacterized protein</fullName>
    </submittedName>
</protein>
<name>A0A1A8YVQ7_PLAOA</name>
<keyword evidence="2" id="KW-1185">Reference proteome</keyword>
<gene>
    <name evidence="1" type="ORF">POVWA1_028480</name>
</gene>
<dbReference type="Proteomes" id="UP000078555">
    <property type="component" value="Unassembled WGS sequence"/>
</dbReference>
<organism evidence="1 2">
    <name type="scientific">Plasmodium ovale wallikeri</name>
    <dbReference type="NCBI Taxonomy" id="864142"/>
    <lineage>
        <taxon>Eukaryota</taxon>
        <taxon>Sar</taxon>
        <taxon>Alveolata</taxon>
        <taxon>Apicomplexa</taxon>
        <taxon>Aconoidasida</taxon>
        <taxon>Haemosporida</taxon>
        <taxon>Plasmodiidae</taxon>
        <taxon>Plasmodium</taxon>
        <taxon>Plasmodium (Plasmodium)</taxon>
    </lineage>
</organism>